<dbReference type="InterPro" id="IPR005645">
    <property type="entry name" value="FSH-like_dom"/>
</dbReference>
<dbReference type="EMBL" id="JACBAD010001915">
    <property type="protein sequence ID" value="KAF7128570.1"/>
    <property type="molecule type" value="Genomic_DNA"/>
</dbReference>
<dbReference type="GO" id="GO:0016787">
    <property type="term" value="F:hydrolase activity"/>
    <property type="evidence" value="ECO:0007669"/>
    <property type="project" value="UniProtKB-KW"/>
</dbReference>
<dbReference type="OrthoDB" id="414698at2759"/>
<dbReference type="GO" id="GO:0005634">
    <property type="term" value="C:nucleus"/>
    <property type="evidence" value="ECO:0007669"/>
    <property type="project" value="TreeGrafter"/>
</dbReference>
<keyword evidence="4" id="KW-1185">Reference proteome</keyword>
<reference evidence="3" key="1">
    <citation type="submission" date="2020-06" db="EMBL/GenBank/DDBJ databases">
        <title>Draft genome sequences of strains closely related to Aspergillus parafelis and Aspergillus hiratsukae.</title>
        <authorList>
            <person name="Dos Santos R.A.C."/>
            <person name="Rivero-Menendez O."/>
            <person name="Steenwyk J.L."/>
            <person name="Mead M.E."/>
            <person name="Goldman G.H."/>
            <person name="Alastruey-Izquierdo A."/>
            <person name="Rokas A."/>
        </authorList>
    </citation>
    <scope>NUCLEOTIDE SEQUENCE</scope>
    <source>
        <strain evidence="3">CNM-CM5793</strain>
    </source>
</reference>
<gene>
    <name evidence="3" type="ORF">CNMCM5793_003358</name>
</gene>
<dbReference type="Proteomes" id="UP000630445">
    <property type="component" value="Unassembled WGS sequence"/>
</dbReference>
<comment type="caution">
    <text evidence="3">The sequence shown here is derived from an EMBL/GenBank/DDBJ whole genome shotgun (WGS) entry which is preliminary data.</text>
</comment>
<proteinExistence type="predicted"/>
<feature type="domain" description="Serine hydrolase" evidence="2">
    <location>
        <begin position="1"/>
        <end position="112"/>
    </location>
</feature>
<protein>
    <recommendedName>
        <fullName evidence="2">Serine hydrolase domain-containing protein</fullName>
    </recommendedName>
</protein>
<sequence length="131" mass="14695">MGFSQGSRVAGGLLLDQQRRAALGIPKKTHIELRFGVLCMGAGAPMESDAAEDVNATPDESLNRVSLPTLHVHGLKDPFLMLGRQQLENYYDPKTATLYEVDYHHAMPWVRHEAKQLADHIRTLYKNTAKR</sequence>
<dbReference type="InterPro" id="IPR050593">
    <property type="entry name" value="LovG"/>
</dbReference>
<keyword evidence="1" id="KW-0378">Hydrolase</keyword>
<evidence type="ECO:0000313" key="4">
    <source>
        <dbReference type="Proteomes" id="UP000630445"/>
    </source>
</evidence>
<evidence type="ECO:0000256" key="1">
    <source>
        <dbReference type="ARBA" id="ARBA00022801"/>
    </source>
</evidence>
<dbReference type="PANTHER" id="PTHR48070">
    <property type="entry name" value="ESTERASE OVCA2"/>
    <property type="match status" value="1"/>
</dbReference>
<organism evidence="3 4">
    <name type="scientific">Aspergillus hiratsukae</name>
    <dbReference type="NCBI Taxonomy" id="1194566"/>
    <lineage>
        <taxon>Eukaryota</taxon>
        <taxon>Fungi</taxon>
        <taxon>Dikarya</taxon>
        <taxon>Ascomycota</taxon>
        <taxon>Pezizomycotina</taxon>
        <taxon>Eurotiomycetes</taxon>
        <taxon>Eurotiomycetidae</taxon>
        <taxon>Eurotiales</taxon>
        <taxon>Aspergillaceae</taxon>
        <taxon>Aspergillus</taxon>
        <taxon>Aspergillus subgen. Fumigati</taxon>
    </lineage>
</organism>
<dbReference type="GO" id="GO:0044550">
    <property type="term" value="P:secondary metabolite biosynthetic process"/>
    <property type="evidence" value="ECO:0007669"/>
    <property type="project" value="TreeGrafter"/>
</dbReference>
<dbReference type="AlphaFoldDB" id="A0A8H6UIA1"/>
<evidence type="ECO:0000259" key="2">
    <source>
        <dbReference type="Pfam" id="PF03959"/>
    </source>
</evidence>
<dbReference type="SUPFAM" id="SSF53474">
    <property type="entry name" value="alpha/beta-Hydrolases"/>
    <property type="match status" value="1"/>
</dbReference>
<dbReference type="Gene3D" id="3.40.50.1820">
    <property type="entry name" value="alpha/beta hydrolase"/>
    <property type="match status" value="1"/>
</dbReference>
<accession>A0A8H6UIA1</accession>
<dbReference type="PANTHER" id="PTHR48070:SF1">
    <property type="entry name" value="SERINE HYDROLASE FSH DOMAIN-CONTAINING PROTEIN"/>
    <property type="match status" value="1"/>
</dbReference>
<name>A0A8H6UIA1_9EURO</name>
<dbReference type="InterPro" id="IPR029058">
    <property type="entry name" value="AB_hydrolase_fold"/>
</dbReference>
<dbReference type="Pfam" id="PF03959">
    <property type="entry name" value="FSH1"/>
    <property type="match status" value="1"/>
</dbReference>
<evidence type="ECO:0000313" key="3">
    <source>
        <dbReference type="EMBL" id="KAF7128570.1"/>
    </source>
</evidence>
<dbReference type="GO" id="GO:0005737">
    <property type="term" value="C:cytoplasm"/>
    <property type="evidence" value="ECO:0007669"/>
    <property type="project" value="TreeGrafter"/>
</dbReference>